<dbReference type="AlphaFoldDB" id="A0A0V1GBV7"/>
<gene>
    <name evidence="1" type="ORF">T4C_12616</name>
</gene>
<sequence>MASSIDLARKRDCEGVQNLCPFITSSQCGG</sequence>
<dbReference type="Proteomes" id="UP000054826">
    <property type="component" value="Unassembled WGS sequence"/>
</dbReference>
<organism evidence="1 2">
    <name type="scientific">Trichinella pseudospiralis</name>
    <name type="common">Parasitic roundworm</name>
    <dbReference type="NCBI Taxonomy" id="6337"/>
    <lineage>
        <taxon>Eukaryota</taxon>
        <taxon>Metazoa</taxon>
        <taxon>Ecdysozoa</taxon>
        <taxon>Nematoda</taxon>
        <taxon>Enoplea</taxon>
        <taxon>Dorylaimia</taxon>
        <taxon>Trichinellida</taxon>
        <taxon>Trichinellidae</taxon>
        <taxon>Trichinella</taxon>
    </lineage>
</organism>
<reference evidence="1 2" key="1">
    <citation type="submission" date="2015-01" db="EMBL/GenBank/DDBJ databases">
        <title>Evolution of Trichinella species and genotypes.</title>
        <authorList>
            <person name="Korhonen P.K."/>
            <person name="Edoardo P."/>
            <person name="Giuseppe L.R."/>
            <person name="Gasser R.B."/>
        </authorList>
    </citation>
    <scope>NUCLEOTIDE SEQUENCE [LARGE SCALE GENOMIC DNA]</scope>
    <source>
        <strain evidence="1">ISS176</strain>
    </source>
</reference>
<accession>A0A0V1GBV7</accession>
<protein>
    <submittedName>
        <fullName evidence="1">Uncharacterized protein</fullName>
    </submittedName>
</protein>
<proteinExistence type="predicted"/>
<evidence type="ECO:0000313" key="2">
    <source>
        <dbReference type="Proteomes" id="UP000054826"/>
    </source>
</evidence>
<name>A0A0V1GBV7_TRIPS</name>
<dbReference type="EMBL" id="JYDV01004101">
    <property type="protein sequence ID" value="KRY95738.1"/>
    <property type="molecule type" value="Genomic_DNA"/>
</dbReference>
<comment type="caution">
    <text evidence="1">The sequence shown here is derived from an EMBL/GenBank/DDBJ whole genome shotgun (WGS) entry which is preliminary data.</text>
</comment>
<evidence type="ECO:0000313" key="1">
    <source>
        <dbReference type="EMBL" id="KRY95738.1"/>
    </source>
</evidence>